<sequence length="67" mass="7285">MGIADSFKEMADKAVDKLGGTDKAKEAVETAGDKVDERTGGKYAGQVDKGQEMARDHLERNRDDRTA</sequence>
<feature type="compositionally biased region" description="Basic and acidic residues" evidence="1">
    <location>
        <begin position="49"/>
        <end position="67"/>
    </location>
</feature>
<feature type="region of interest" description="Disordered" evidence="1">
    <location>
        <begin position="17"/>
        <end position="67"/>
    </location>
</feature>
<accession>A0A810MWE5</accession>
<dbReference type="EMBL" id="AP023359">
    <property type="protein sequence ID" value="BCJ65362.1"/>
    <property type="molecule type" value="Genomic_DNA"/>
</dbReference>
<dbReference type="Proteomes" id="UP000680866">
    <property type="component" value="Chromosome"/>
</dbReference>
<dbReference type="KEGG" id="pry:Prubr_23830"/>
<proteinExistence type="predicted"/>
<evidence type="ECO:0000313" key="3">
    <source>
        <dbReference type="Proteomes" id="UP000680866"/>
    </source>
</evidence>
<organism evidence="2 3">
    <name type="scientific">Polymorphospora rubra</name>
    <dbReference type="NCBI Taxonomy" id="338584"/>
    <lineage>
        <taxon>Bacteria</taxon>
        <taxon>Bacillati</taxon>
        <taxon>Actinomycetota</taxon>
        <taxon>Actinomycetes</taxon>
        <taxon>Micromonosporales</taxon>
        <taxon>Micromonosporaceae</taxon>
        <taxon>Polymorphospora</taxon>
    </lineage>
</organism>
<feature type="compositionally biased region" description="Basic and acidic residues" evidence="1">
    <location>
        <begin position="17"/>
        <end position="40"/>
    </location>
</feature>
<dbReference type="RefSeq" id="WP_212824777.1">
    <property type="nucleotide sequence ID" value="NZ_AP023359.1"/>
</dbReference>
<gene>
    <name evidence="2" type="ORF">Prubr_23830</name>
</gene>
<protein>
    <recommendedName>
        <fullName evidence="4">MT0933-like antitoxin protein</fullName>
    </recommendedName>
</protein>
<reference evidence="2" key="1">
    <citation type="submission" date="2020-08" db="EMBL/GenBank/DDBJ databases">
        <title>Whole genome shotgun sequence of Polymorphospora rubra NBRC 101157.</title>
        <authorList>
            <person name="Komaki H."/>
            <person name="Tamura T."/>
        </authorList>
    </citation>
    <scope>NUCLEOTIDE SEQUENCE</scope>
    <source>
        <strain evidence="2">NBRC 101157</strain>
    </source>
</reference>
<dbReference type="Pfam" id="PF14013">
    <property type="entry name" value="MT0933_antitox"/>
    <property type="match status" value="1"/>
</dbReference>
<name>A0A810MWE5_9ACTN</name>
<evidence type="ECO:0008006" key="4">
    <source>
        <dbReference type="Google" id="ProtNLM"/>
    </source>
</evidence>
<evidence type="ECO:0000256" key="1">
    <source>
        <dbReference type="SAM" id="MobiDB-lite"/>
    </source>
</evidence>
<dbReference type="AlphaFoldDB" id="A0A810MWE5"/>
<dbReference type="InterPro" id="IPR028037">
    <property type="entry name" value="Antitoxin_Rv0909/MT0933"/>
</dbReference>
<keyword evidence="3" id="KW-1185">Reference proteome</keyword>
<evidence type="ECO:0000313" key="2">
    <source>
        <dbReference type="EMBL" id="BCJ65362.1"/>
    </source>
</evidence>